<keyword evidence="2" id="KW-1133">Transmembrane helix</keyword>
<feature type="transmembrane region" description="Helical" evidence="2">
    <location>
        <begin position="144"/>
        <end position="163"/>
    </location>
</feature>
<feature type="region of interest" description="Disordered" evidence="1">
    <location>
        <begin position="221"/>
        <end position="247"/>
    </location>
</feature>
<dbReference type="EMBL" id="AUSU01001065">
    <property type="protein sequence ID" value="EPS71910.1"/>
    <property type="molecule type" value="Genomic_DNA"/>
</dbReference>
<comment type="caution">
    <text evidence="3">The sequence shown here is derived from an EMBL/GenBank/DDBJ whole genome shotgun (WGS) entry which is preliminary data.</text>
</comment>
<accession>S8CY49</accession>
<keyword evidence="4" id="KW-1185">Reference proteome</keyword>
<dbReference type="PANTHER" id="PTHR36356">
    <property type="entry name" value="EXPRESSED PROTEIN"/>
    <property type="match status" value="1"/>
</dbReference>
<dbReference type="AlphaFoldDB" id="S8CY49"/>
<dbReference type="OrthoDB" id="2018506at2759"/>
<name>S8CY49_9LAMI</name>
<dbReference type="Proteomes" id="UP000015453">
    <property type="component" value="Unassembled WGS sequence"/>
</dbReference>
<dbReference type="GO" id="GO:0009507">
    <property type="term" value="C:chloroplast"/>
    <property type="evidence" value="ECO:0007669"/>
    <property type="project" value="TreeGrafter"/>
</dbReference>
<dbReference type="PANTHER" id="PTHR36356:SF1">
    <property type="entry name" value="EXPRESSED PROTEIN"/>
    <property type="match status" value="1"/>
</dbReference>
<evidence type="ECO:0000313" key="3">
    <source>
        <dbReference type="EMBL" id="EPS71910.1"/>
    </source>
</evidence>
<organism evidence="3 4">
    <name type="scientific">Genlisea aurea</name>
    <dbReference type="NCBI Taxonomy" id="192259"/>
    <lineage>
        <taxon>Eukaryota</taxon>
        <taxon>Viridiplantae</taxon>
        <taxon>Streptophyta</taxon>
        <taxon>Embryophyta</taxon>
        <taxon>Tracheophyta</taxon>
        <taxon>Spermatophyta</taxon>
        <taxon>Magnoliopsida</taxon>
        <taxon>eudicotyledons</taxon>
        <taxon>Gunneridae</taxon>
        <taxon>Pentapetalae</taxon>
        <taxon>asterids</taxon>
        <taxon>lamiids</taxon>
        <taxon>Lamiales</taxon>
        <taxon>Lentibulariaceae</taxon>
        <taxon>Genlisea</taxon>
    </lineage>
</organism>
<evidence type="ECO:0000256" key="1">
    <source>
        <dbReference type="SAM" id="MobiDB-lite"/>
    </source>
</evidence>
<keyword evidence="2" id="KW-0812">Transmembrane</keyword>
<protein>
    <submittedName>
        <fullName evidence="3">Uncharacterized protein</fullName>
    </submittedName>
</protein>
<keyword evidence="2" id="KW-0472">Membrane</keyword>
<feature type="non-terminal residue" evidence="3">
    <location>
        <position position="1"/>
    </location>
</feature>
<gene>
    <name evidence="3" type="ORF">M569_02850</name>
</gene>
<reference evidence="3 4" key="1">
    <citation type="journal article" date="2013" name="BMC Genomics">
        <title>The miniature genome of a carnivorous plant Genlisea aurea contains a low number of genes and short non-coding sequences.</title>
        <authorList>
            <person name="Leushkin E.V."/>
            <person name="Sutormin R.A."/>
            <person name="Nabieva E.R."/>
            <person name="Penin A.A."/>
            <person name="Kondrashov A.S."/>
            <person name="Logacheva M.D."/>
        </authorList>
    </citation>
    <scope>NUCLEOTIDE SEQUENCE [LARGE SCALE GENOMIC DNA]</scope>
</reference>
<evidence type="ECO:0000313" key="4">
    <source>
        <dbReference type="Proteomes" id="UP000015453"/>
    </source>
</evidence>
<proteinExistence type="predicted"/>
<feature type="transmembrane region" description="Helical" evidence="2">
    <location>
        <begin position="169"/>
        <end position="191"/>
    </location>
</feature>
<sequence>FGIFMAAAATNHPLRPLLHTKTGIRLRSNSAVIRRASSIQAFRRSDIDGFAKRVASGELWREAWRKANDGFELFLYETRKTAERLDRRYEVSRRLSAAAQSASDRARELDRDFELTRRWRTFSLDFGRNLPMYRRQINDFLDTPLGRSFATLFLLWFTLSGWLFRFLIFATWILPFAGPLLIGSLANNLVIKGECPACKKQFIGYKNQTVRCTTCGNTVWQPRSSSNRPPSGSNSQPDIIDVEFEEK</sequence>
<feature type="compositionally biased region" description="Low complexity" evidence="1">
    <location>
        <begin position="221"/>
        <end position="237"/>
    </location>
</feature>
<evidence type="ECO:0000256" key="2">
    <source>
        <dbReference type="SAM" id="Phobius"/>
    </source>
</evidence>